<keyword evidence="4" id="KW-0808">Transferase</keyword>
<keyword evidence="10" id="KW-0472">Membrane</keyword>
<reference evidence="13 14" key="1">
    <citation type="submission" date="2020-08" db="EMBL/GenBank/DDBJ databases">
        <title>Genomic Encyclopedia of Type Strains, Phase III (KMG-III): the genomes of soil and plant-associated and newly described type strains.</title>
        <authorList>
            <person name="Whitman W."/>
        </authorList>
    </citation>
    <scope>NUCLEOTIDE SEQUENCE [LARGE SCALE GENOMIC DNA]</scope>
    <source>
        <strain evidence="13 14">CECT 8305</strain>
    </source>
</reference>
<feature type="region of interest" description="Disordered" evidence="9">
    <location>
        <begin position="335"/>
        <end position="389"/>
    </location>
</feature>
<dbReference type="EC" id="2.7.13.3" evidence="2"/>
<keyword evidence="3" id="KW-0597">Phosphoprotein</keyword>
<comment type="catalytic activity">
    <reaction evidence="1">
        <text>ATP + protein L-histidine = ADP + protein N-phospho-L-histidine.</text>
        <dbReference type="EC" id="2.7.13.3"/>
    </reaction>
</comment>
<feature type="domain" description="Signal transduction histidine kinase subgroup 3 dimerisation and phosphoacceptor" evidence="12">
    <location>
        <begin position="194"/>
        <end position="259"/>
    </location>
</feature>
<evidence type="ECO:0000256" key="10">
    <source>
        <dbReference type="SAM" id="Phobius"/>
    </source>
</evidence>
<evidence type="ECO:0000256" key="2">
    <source>
        <dbReference type="ARBA" id="ARBA00012438"/>
    </source>
</evidence>
<evidence type="ECO:0000256" key="6">
    <source>
        <dbReference type="ARBA" id="ARBA00022777"/>
    </source>
</evidence>
<keyword evidence="7" id="KW-0067">ATP-binding</keyword>
<dbReference type="GO" id="GO:0000155">
    <property type="term" value="F:phosphorelay sensor kinase activity"/>
    <property type="evidence" value="ECO:0007669"/>
    <property type="project" value="InterPro"/>
</dbReference>
<dbReference type="InterPro" id="IPR003594">
    <property type="entry name" value="HATPase_dom"/>
</dbReference>
<evidence type="ECO:0000256" key="5">
    <source>
        <dbReference type="ARBA" id="ARBA00022741"/>
    </source>
</evidence>
<dbReference type="PANTHER" id="PTHR24421">
    <property type="entry name" value="NITRATE/NITRITE SENSOR PROTEIN NARX-RELATED"/>
    <property type="match status" value="1"/>
</dbReference>
<evidence type="ECO:0000256" key="3">
    <source>
        <dbReference type="ARBA" id="ARBA00022553"/>
    </source>
</evidence>
<keyword evidence="6 13" id="KW-0418">Kinase</keyword>
<evidence type="ECO:0000256" key="1">
    <source>
        <dbReference type="ARBA" id="ARBA00000085"/>
    </source>
</evidence>
<name>A0A7W9QAE9_9ACTN</name>
<dbReference type="GO" id="GO:0016020">
    <property type="term" value="C:membrane"/>
    <property type="evidence" value="ECO:0007669"/>
    <property type="project" value="InterPro"/>
</dbReference>
<organism evidence="13 14">
    <name type="scientific">Streptomyces zagrosensis</name>
    <dbReference type="NCBI Taxonomy" id="1042984"/>
    <lineage>
        <taxon>Bacteria</taxon>
        <taxon>Bacillati</taxon>
        <taxon>Actinomycetota</taxon>
        <taxon>Actinomycetes</taxon>
        <taxon>Kitasatosporales</taxon>
        <taxon>Streptomycetaceae</taxon>
        <taxon>Streptomyces</taxon>
    </lineage>
</organism>
<dbReference type="InterPro" id="IPR011712">
    <property type="entry name" value="Sig_transdc_His_kin_sub3_dim/P"/>
</dbReference>
<feature type="transmembrane region" description="Helical" evidence="10">
    <location>
        <begin position="157"/>
        <end position="176"/>
    </location>
</feature>
<keyword evidence="8" id="KW-0902">Two-component regulatory system</keyword>
<dbReference type="PANTHER" id="PTHR24421:SF10">
    <property type="entry name" value="NITRATE_NITRITE SENSOR PROTEIN NARQ"/>
    <property type="match status" value="1"/>
</dbReference>
<protein>
    <recommendedName>
        <fullName evidence="2">histidine kinase</fullName>
        <ecNumber evidence="2">2.7.13.3</ecNumber>
    </recommendedName>
</protein>
<dbReference type="SUPFAM" id="SSF55874">
    <property type="entry name" value="ATPase domain of HSP90 chaperone/DNA topoisomerase II/histidine kinase"/>
    <property type="match status" value="1"/>
</dbReference>
<evidence type="ECO:0000259" key="12">
    <source>
        <dbReference type="Pfam" id="PF07730"/>
    </source>
</evidence>
<gene>
    <name evidence="13" type="ORF">FHS42_002699</name>
</gene>
<feature type="domain" description="Histidine kinase/HSP90-like ATPase" evidence="11">
    <location>
        <begin position="307"/>
        <end position="424"/>
    </location>
</feature>
<keyword evidence="14" id="KW-1185">Reference proteome</keyword>
<feature type="transmembrane region" description="Helical" evidence="10">
    <location>
        <begin position="23"/>
        <end position="43"/>
    </location>
</feature>
<evidence type="ECO:0000256" key="9">
    <source>
        <dbReference type="SAM" id="MobiDB-lite"/>
    </source>
</evidence>
<dbReference type="InterPro" id="IPR036890">
    <property type="entry name" value="HATPase_C_sf"/>
</dbReference>
<comment type="caution">
    <text evidence="13">The sequence shown here is derived from an EMBL/GenBank/DDBJ whole genome shotgun (WGS) entry which is preliminary data.</text>
</comment>
<feature type="compositionally biased region" description="Basic and acidic residues" evidence="9">
    <location>
        <begin position="360"/>
        <end position="377"/>
    </location>
</feature>
<dbReference type="AlphaFoldDB" id="A0A7W9QAE9"/>
<proteinExistence type="predicted"/>
<dbReference type="Gene3D" id="1.20.5.1930">
    <property type="match status" value="1"/>
</dbReference>
<evidence type="ECO:0000256" key="7">
    <source>
        <dbReference type="ARBA" id="ARBA00022840"/>
    </source>
</evidence>
<keyword evidence="10" id="KW-1133">Transmembrane helix</keyword>
<dbReference type="RefSeq" id="WP_312866851.1">
    <property type="nucleotide sequence ID" value="NZ_JACHJL010000005.1"/>
</dbReference>
<dbReference type="Proteomes" id="UP000588098">
    <property type="component" value="Unassembled WGS sequence"/>
</dbReference>
<evidence type="ECO:0000313" key="13">
    <source>
        <dbReference type="EMBL" id="MBB5935637.1"/>
    </source>
</evidence>
<dbReference type="Gene3D" id="3.30.565.10">
    <property type="entry name" value="Histidine kinase-like ATPase, C-terminal domain"/>
    <property type="match status" value="1"/>
</dbReference>
<keyword evidence="10" id="KW-0812">Transmembrane</keyword>
<dbReference type="Pfam" id="PF07730">
    <property type="entry name" value="HisKA_3"/>
    <property type="match status" value="1"/>
</dbReference>
<evidence type="ECO:0000259" key="11">
    <source>
        <dbReference type="Pfam" id="PF02518"/>
    </source>
</evidence>
<evidence type="ECO:0000256" key="8">
    <source>
        <dbReference type="ARBA" id="ARBA00023012"/>
    </source>
</evidence>
<sequence length="436" mass="46163">MNDSDSHRQADGHTPLSHRARRFASCALYIGLGLPWLVDLASLEAARRPGGANPWLPVVTGPLAAVLLASPWRWLTVTRRAALAGLGSLAVTCVLLLPGQGVEVSWGLLETSCLLLLLIRTAREAASPSATVVWCAVLGGAVVTMPLRMHYNGGDLTFVFVLTLAAGGAIGLGSYLRGLDGRRTRAVAAVRQGERLELARDLHDFVAHHVTGIVVQAQAGRAIRESAPEKVGPILDSIERAGVETLDSMRRLVRVLREEEGRMVRPGEVFAELAELVAEFSRDARQSAATLQVSAAARQAKLAPEVETSVHRVVQESLTNVRRHAPGAPKVTVTVRADPSPQQPPAERLEELAGPGRSSIGDRERKMTVEVRNEPPTERAAAPPGGRGGFGLLGLRERVEAVGGELTTGVTAEGGWRVAATFPVLPPAPGMAGSSG</sequence>
<evidence type="ECO:0000313" key="14">
    <source>
        <dbReference type="Proteomes" id="UP000588098"/>
    </source>
</evidence>
<dbReference type="GO" id="GO:0005524">
    <property type="term" value="F:ATP binding"/>
    <property type="evidence" value="ECO:0007669"/>
    <property type="project" value="UniProtKB-KW"/>
</dbReference>
<evidence type="ECO:0000256" key="4">
    <source>
        <dbReference type="ARBA" id="ARBA00022679"/>
    </source>
</evidence>
<keyword evidence="5" id="KW-0547">Nucleotide-binding</keyword>
<dbReference type="InterPro" id="IPR050482">
    <property type="entry name" value="Sensor_HK_TwoCompSys"/>
</dbReference>
<feature type="transmembrane region" description="Helical" evidence="10">
    <location>
        <begin position="131"/>
        <end position="151"/>
    </location>
</feature>
<accession>A0A7W9QAE9</accession>
<dbReference type="GO" id="GO:0046983">
    <property type="term" value="F:protein dimerization activity"/>
    <property type="evidence" value="ECO:0007669"/>
    <property type="project" value="InterPro"/>
</dbReference>
<dbReference type="EMBL" id="JACHJL010000005">
    <property type="protein sequence ID" value="MBB5935637.1"/>
    <property type="molecule type" value="Genomic_DNA"/>
</dbReference>
<feature type="transmembrane region" description="Helical" evidence="10">
    <location>
        <begin position="55"/>
        <end position="74"/>
    </location>
</feature>
<dbReference type="Pfam" id="PF02518">
    <property type="entry name" value="HATPase_c"/>
    <property type="match status" value="1"/>
</dbReference>